<protein>
    <submittedName>
        <fullName evidence="1">Uncharacterized protein</fullName>
    </submittedName>
</protein>
<accession>A0A1D8NQ95</accession>
<proteinExistence type="predicted"/>
<gene>
    <name evidence="1" type="ORF">YALI1_F35554g</name>
</gene>
<organism evidence="1 2">
    <name type="scientific">Yarrowia lipolytica</name>
    <name type="common">Candida lipolytica</name>
    <dbReference type="NCBI Taxonomy" id="4952"/>
    <lineage>
        <taxon>Eukaryota</taxon>
        <taxon>Fungi</taxon>
        <taxon>Dikarya</taxon>
        <taxon>Ascomycota</taxon>
        <taxon>Saccharomycotina</taxon>
        <taxon>Dipodascomycetes</taxon>
        <taxon>Dipodascales</taxon>
        <taxon>Dipodascales incertae sedis</taxon>
        <taxon>Yarrowia</taxon>
    </lineage>
</organism>
<dbReference type="AlphaFoldDB" id="A0A1D8NQ95"/>
<name>A0A1D8NQ95_YARLL</name>
<reference evidence="1 2" key="1">
    <citation type="journal article" date="2016" name="PLoS ONE">
        <title>Sequence Assembly of Yarrowia lipolytica Strain W29/CLIB89 Shows Transposable Element Diversity.</title>
        <authorList>
            <person name="Magnan C."/>
            <person name="Yu J."/>
            <person name="Chang I."/>
            <person name="Jahn E."/>
            <person name="Kanomata Y."/>
            <person name="Wu J."/>
            <person name="Zeller M."/>
            <person name="Oakes M."/>
            <person name="Baldi P."/>
            <person name="Sandmeyer S."/>
        </authorList>
    </citation>
    <scope>NUCLEOTIDE SEQUENCE [LARGE SCALE GENOMIC DNA]</scope>
    <source>
        <strain evidence="2">CLIB89(W29)</strain>
    </source>
</reference>
<sequence>MFQFVWSGPTNLFVQDSNNGCALVRHIQAQCAGSAVPCREEVEHIISHLFIISSSAIERLLTGGERVIHLLHSSTSLYHMNSTKTRNAVLYERVSYTSTINE</sequence>
<dbReference type="VEuPathDB" id="FungiDB:YALI1_F35554g"/>
<dbReference type="RefSeq" id="XP_068139595.1">
    <property type="nucleotide sequence ID" value="XM_068283494.1"/>
</dbReference>
<dbReference type="EMBL" id="CP017558">
    <property type="protein sequence ID" value="AOW07808.1"/>
    <property type="molecule type" value="Genomic_DNA"/>
</dbReference>
<evidence type="ECO:0000313" key="2">
    <source>
        <dbReference type="Proteomes" id="UP000182444"/>
    </source>
</evidence>
<evidence type="ECO:0000313" key="1">
    <source>
        <dbReference type="EMBL" id="AOW07808.1"/>
    </source>
</evidence>
<dbReference type="Proteomes" id="UP000182444">
    <property type="component" value="Chromosome 1F"/>
</dbReference>
<dbReference type="GeneID" id="94584073"/>